<dbReference type="GO" id="GO:0006950">
    <property type="term" value="P:response to stress"/>
    <property type="evidence" value="ECO:0007669"/>
    <property type="project" value="TreeGrafter"/>
</dbReference>
<dbReference type="Gene3D" id="1.10.10.10">
    <property type="entry name" value="Winged helix-like DNA-binding domain superfamily/Winged helix DNA-binding domain"/>
    <property type="match status" value="1"/>
</dbReference>
<gene>
    <name evidence="3" type="ORF">SADFL11_3331</name>
</gene>
<dbReference type="AlphaFoldDB" id="A0A5E8H1V7"/>
<reference evidence="3 4" key="1">
    <citation type="submission" date="2008-01" db="EMBL/GenBank/DDBJ databases">
        <authorList>
            <person name="Wagner-Dobler I."/>
            <person name="Ferriera S."/>
            <person name="Johnson J."/>
            <person name="Kravitz S."/>
            <person name="Beeson K."/>
            <person name="Sutton G."/>
            <person name="Rogers Y.-H."/>
            <person name="Friedman R."/>
            <person name="Frazier M."/>
            <person name="Venter J.C."/>
        </authorList>
    </citation>
    <scope>NUCLEOTIDE SEQUENCE [LARGE SCALE GENOMIC DNA]</scope>
    <source>
        <strain evidence="4">DSM 17067 / NCIMB 14079 / DFL-11</strain>
    </source>
</reference>
<dbReference type="PROSITE" id="PS50995">
    <property type="entry name" value="HTH_MARR_2"/>
    <property type="match status" value="1"/>
</dbReference>
<dbReference type="SUPFAM" id="SSF46785">
    <property type="entry name" value="Winged helix' DNA-binding domain"/>
    <property type="match status" value="1"/>
</dbReference>
<evidence type="ECO:0000313" key="4">
    <source>
        <dbReference type="Proteomes" id="UP000004703"/>
    </source>
</evidence>
<feature type="domain" description="HTH marR-type" evidence="2">
    <location>
        <begin position="1"/>
        <end position="137"/>
    </location>
</feature>
<dbReference type="RefSeq" id="WP_008194402.1">
    <property type="nucleotide sequence ID" value="NZ_CM011002.1"/>
</dbReference>
<dbReference type="GO" id="GO:0003700">
    <property type="term" value="F:DNA-binding transcription factor activity"/>
    <property type="evidence" value="ECO:0007669"/>
    <property type="project" value="InterPro"/>
</dbReference>
<evidence type="ECO:0000256" key="1">
    <source>
        <dbReference type="SAM" id="MobiDB-lite"/>
    </source>
</evidence>
<dbReference type="InterPro" id="IPR036388">
    <property type="entry name" value="WH-like_DNA-bd_sf"/>
</dbReference>
<comment type="caution">
    <text evidence="3">The sequence shown here is derived from an EMBL/GenBank/DDBJ whole genome shotgun (WGS) entry which is preliminary data.</text>
</comment>
<dbReference type="InterPro" id="IPR039422">
    <property type="entry name" value="MarR/SlyA-like"/>
</dbReference>
<dbReference type="SMART" id="SM00347">
    <property type="entry name" value="HTH_MARR"/>
    <property type="match status" value="1"/>
</dbReference>
<dbReference type="Proteomes" id="UP000004703">
    <property type="component" value="Chromosome"/>
</dbReference>
<dbReference type="InterPro" id="IPR000835">
    <property type="entry name" value="HTH_MarR-typ"/>
</dbReference>
<dbReference type="PANTHER" id="PTHR33164:SF43">
    <property type="entry name" value="HTH-TYPE TRANSCRIPTIONAL REPRESSOR YETL"/>
    <property type="match status" value="1"/>
</dbReference>
<dbReference type="EMBL" id="ACCU02000002">
    <property type="protein sequence ID" value="EEE46042.1"/>
    <property type="molecule type" value="Genomic_DNA"/>
</dbReference>
<proteinExistence type="predicted"/>
<feature type="region of interest" description="Disordered" evidence="1">
    <location>
        <begin position="142"/>
        <end position="163"/>
    </location>
</feature>
<dbReference type="PRINTS" id="PR00598">
    <property type="entry name" value="HTHMARR"/>
</dbReference>
<dbReference type="PANTHER" id="PTHR33164">
    <property type="entry name" value="TRANSCRIPTIONAL REGULATOR, MARR FAMILY"/>
    <property type="match status" value="1"/>
</dbReference>
<sequence length="163" mass="17851">MSKKLRVFYLLQVAYSAVFRAADHRARQNTGLTITQIAVLFLLNEKDGQPVSEIANRLSMGKSSLTGLIDRMCEKQLVRRSPCPVDGRVTRVYLEDTGRTAAQEASLHTRHYNAALLAPFTADEQDVIGRFLHHLATNADTIINGPSAGQSDGPDTDKGQSPS</sequence>
<organism evidence="3 4">
    <name type="scientific">Roseibium alexandrii (strain DSM 17067 / NCIMB 14079 / DFL-11)</name>
    <name type="common">Labrenzia alexandrii</name>
    <dbReference type="NCBI Taxonomy" id="244592"/>
    <lineage>
        <taxon>Bacteria</taxon>
        <taxon>Pseudomonadati</taxon>
        <taxon>Pseudomonadota</taxon>
        <taxon>Alphaproteobacteria</taxon>
        <taxon>Hyphomicrobiales</taxon>
        <taxon>Stappiaceae</taxon>
        <taxon>Roseibium</taxon>
    </lineage>
</organism>
<protein>
    <submittedName>
        <fullName evidence="3">Transcriptional regulator</fullName>
    </submittedName>
</protein>
<accession>A0A5E8H1V7</accession>
<dbReference type="InterPro" id="IPR036390">
    <property type="entry name" value="WH_DNA-bd_sf"/>
</dbReference>
<name>A0A5E8H1V7_ROSAD</name>
<evidence type="ECO:0000259" key="2">
    <source>
        <dbReference type="PROSITE" id="PS50995"/>
    </source>
</evidence>
<dbReference type="Pfam" id="PF01047">
    <property type="entry name" value="MarR"/>
    <property type="match status" value="1"/>
</dbReference>
<evidence type="ECO:0000313" key="3">
    <source>
        <dbReference type="EMBL" id="EEE46042.1"/>
    </source>
</evidence>
<reference evidence="3 4" key="2">
    <citation type="submission" date="2013-04" db="EMBL/GenBank/DDBJ databases">
        <authorList>
            <person name="Fiebig A."/>
            <person name="Pradella S."/>
            <person name="Wagner-Doebler I."/>
        </authorList>
    </citation>
    <scope>NUCLEOTIDE SEQUENCE [LARGE SCALE GENOMIC DNA]</scope>
    <source>
        <strain evidence="4">DSM 17067 / NCIMB 14079 / DFL-11</strain>
    </source>
</reference>